<accession>A0A4R1R9L0</accession>
<dbReference type="SUPFAM" id="SSF53850">
    <property type="entry name" value="Periplasmic binding protein-like II"/>
    <property type="match status" value="1"/>
</dbReference>
<dbReference type="RefSeq" id="WP_132015766.1">
    <property type="nucleotide sequence ID" value="NZ_SLUN01000026.1"/>
</dbReference>
<dbReference type="Proteomes" id="UP000295008">
    <property type="component" value="Unassembled WGS sequence"/>
</dbReference>
<gene>
    <name evidence="2" type="ORF">EDC14_102622</name>
</gene>
<feature type="chain" id="PRO_5020430871" evidence="1">
    <location>
        <begin position="27"/>
        <end position="439"/>
    </location>
</feature>
<keyword evidence="3" id="KW-1185">Reference proteome</keyword>
<dbReference type="PANTHER" id="PTHR43649">
    <property type="entry name" value="ARABINOSE-BINDING PROTEIN-RELATED"/>
    <property type="match status" value="1"/>
</dbReference>
<sequence>MSKRLTRILLLVVMAGLLLTTAMVNAKTIEPVTLKFYSWETPFKTQDQAVIKAFEAKNPRIKVDLEYLGDNVFDDYQKKLDLLILSGEKVDVVGLSNSRRYTNYVMRGMLMPMDSLLKSDHTNFNKVWSFNTKVDGVVYGLPGELQVYFVMLNKNHLDEAKLPIPPLNWTWADYREYAKKLTKGQGSTKRYGSYFHSWMEYCTMGLFSTKLGYPYYKSDGSFNFDDPMFKQFLKFRYDMENSDKSQLPLIDIKTLKVTYRDQYFNEKASMIATGTWMLSEIKDQSKFPHNFVTTFAPLPRWDKNTPEGRTSADAKMWCIPKTAKHPKEAYKFIKFLTTDGMKIRNVVLASVNKPGFNNSIIKGIVSDGAKYYDVKALNRVFSNKKLFLNSPTVMPEYTDQVNTMFLEETDKYLIGGQPLDQTMENIKRRAQEIANRAKK</sequence>
<dbReference type="Pfam" id="PF01547">
    <property type="entry name" value="SBP_bac_1"/>
    <property type="match status" value="1"/>
</dbReference>
<comment type="caution">
    <text evidence="2">The sequence shown here is derived from an EMBL/GenBank/DDBJ whole genome shotgun (WGS) entry which is preliminary data.</text>
</comment>
<proteinExistence type="predicted"/>
<dbReference type="Gene3D" id="3.40.190.10">
    <property type="entry name" value="Periplasmic binding protein-like II"/>
    <property type="match status" value="1"/>
</dbReference>
<feature type="signal peptide" evidence="1">
    <location>
        <begin position="1"/>
        <end position="26"/>
    </location>
</feature>
<evidence type="ECO:0000313" key="2">
    <source>
        <dbReference type="EMBL" id="TCL62279.1"/>
    </source>
</evidence>
<dbReference type="InterPro" id="IPR050490">
    <property type="entry name" value="Bact_solute-bd_prot1"/>
</dbReference>
<keyword evidence="1" id="KW-0732">Signal</keyword>
<dbReference type="AlphaFoldDB" id="A0A4R1R9L0"/>
<dbReference type="OrthoDB" id="2643984at2"/>
<dbReference type="EMBL" id="SLUN01000026">
    <property type="protein sequence ID" value="TCL62279.1"/>
    <property type="molecule type" value="Genomic_DNA"/>
</dbReference>
<evidence type="ECO:0000256" key="1">
    <source>
        <dbReference type="SAM" id="SignalP"/>
    </source>
</evidence>
<evidence type="ECO:0000313" key="3">
    <source>
        <dbReference type="Proteomes" id="UP000295008"/>
    </source>
</evidence>
<dbReference type="PANTHER" id="PTHR43649:SF12">
    <property type="entry name" value="DIACETYLCHITOBIOSE BINDING PROTEIN DASA"/>
    <property type="match status" value="1"/>
</dbReference>
<protein>
    <submittedName>
        <fullName evidence="2">Carbohydrate ABC transporter substrate-binding protein (CUT1 family)</fullName>
    </submittedName>
</protein>
<organism evidence="2 3">
    <name type="scientific">Hydrogenispora ethanolica</name>
    <dbReference type="NCBI Taxonomy" id="1082276"/>
    <lineage>
        <taxon>Bacteria</taxon>
        <taxon>Bacillati</taxon>
        <taxon>Bacillota</taxon>
        <taxon>Hydrogenispora</taxon>
    </lineage>
</organism>
<reference evidence="2 3" key="1">
    <citation type="submission" date="2019-03" db="EMBL/GenBank/DDBJ databases">
        <title>Genomic Encyclopedia of Type Strains, Phase IV (KMG-IV): sequencing the most valuable type-strain genomes for metagenomic binning, comparative biology and taxonomic classification.</title>
        <authorList>
            <person name="Goeker M."/>
        </authorList>
    </citation>
    <scope>NUCLEOTIDE SEQUENCE [LARGE SCALE GENOMIC DNA]</scope>
    <source>
        <strain evidence="2 3">LX-B</strain>
    </source>
</reference>
<dbReference type="InterPro" id="IPR006059">
    <property type="entry name" value="SBP"/>
</dbReference>
<name>A0A4R1R9L0_HYDET</name>